<dbReference type="InterPro" id="IPR052894">
    <property type="entry name" value="AsmA-related"/>
</dbReference>
<organism evidence="4 5">
    <name type="scientific">Bordetella genomosp. 4</name>
    <dbReference type="NCBI Taxonomy" id="463044"/>
    <lineage>
        <taxon>Bacteria</taxon>
        <taxon>Pseudomonadati</taxon>
        <taxon>Pseudomonadota</taxon>
        <taxon>Betaproteobacteria</taxon>
        <taxon>Burkholderiales</taxon>
        <taxon>Alcaligenaceae</taxon>
        <taxon>Bordetella</taxon>
    </lineage>
</organism>
<evidence type="ECO:0000256" key="2">
    <source>
        <dbReference type="SAM" id="Phobius"/>
    </source>
</evidence>
<dbReference type="PANTHER" id="PTHR30441">
    <property type="entry name" value="DUF748 DOMAIN-CONTAINING PROTEIN"/>
    <property type="match status" value="1"/>
</dbReference>
<sequence length="783" mass="83275">MTRTKKVLIGLGSVIILVVAALVVAIALFNWNYLKPTINTKVSEAIGRPFAVNGDVTVQWRRPDDMPGWQGWVPWPHVALNDVTVGNPPWGQYPDMASLKRAEFTLSPLPLLTQHVVIREIQLMGARANLERLRDGRTNWVFTFPEGDGQPSKWKIDIDEIGFDQGQIAFRDETLHADLHAQIDPLGKPIPYEAIAGKPSSSEKKEGAGNDAKKDDKSSAKAEKTKAGEKSAAVKPAEPTPSTVVPAAQQSAGQSSEAKPTSVPSAATKAELATKPPASGDDGANATQAASQTAAAVPDDYVFGWKVKGRYKQLPLKGDGKIGGMLAVKDPNRPFPLQADVTIGDTHVAVAGTLTDPANLGALDLRLALSGATMSDLYPLIGVTLPDTPRYATDGRLSARLKQPDGATFHYRDFNGKVGASDLHGDLTFKLGVPRPKLTGELNSNQLRMQDLGPLIGVEPNAGKKTAAKGDDKAKSSGEKVLPTQQFRTDRWRDMDADVTLTAGRIVYDEKRPISKLDVHLVLDNGLLTLDPLRFGFAGGTINSDLKLDGAKTPMTGDAKVAVRGLRLKQLFPNVESMQQALGQLNGDVALKGAGNSVAALLGTSSGDARLLVNDGVISKGLMEIAGLNVGNYVISKLFGDEEVKINCGAADLNMKQGVMTPRVFVFDTENAIVQIAGNVNFKEETLDLDISPESKGIRLFSLRSPLYVKGTFANPDAGVQVLPLAARGAGAVALGVLLTPVASLLALVAPSSGEEEKPCSEMMQQLRQPAKASSSQGKAKSK</sequence>
<feature type="compositionally biased region" description="Low complexity" evidence="1">
    <location>
        <begin position="247"/>
        <end position="256"/>
    </location>
</feature>
<dbReference type="GO" id="GO:0090313">
    <property type="term" value="P:regulation of protein targeting to membrane"/>
    <property type="evidence" value="ECO:0007669"/>
    <property type="project" value="TreeGrafter"/>
</dbReference>
<name>A0A261TMT6_9BORD</name>
<keyword evidence="5" id="KW-1185">Reference proteome</keyword>
<keyword evidence="2" id="KW-1133">Transmembrane helix</keyword>
<comment type="caution">
    <text evidence="4">The sequence shown here is derived from an EMBL/GenBank/DDBJ whole genome shotgun (WGS) entry which is preliminary data.</text>
</comment>
<keyword evidence="2" id="KW-0812">Transmembrane</keyword>
<protein>
    <submittedName>
        <fullName evidence="4">AsmA family protein</fullName>
    </submittedName>
</protein>
<feature type="compositionally biased region" description="Low complexity" evidence="1">
    <location>
        <begin position="284"/>
        <end position="293"/>
    </location>
</feature>
<proteinExistence type="predicted"/>
<feature type="compositionally biased region" description="Low complexity" evidence="1">
    <location>
        <begin position="771"/>
        <end position="783"/>
    </location>
</feature>
<dbReference type="RefSeq" id="WP_094839011.1">
    <property type="nucleotide sequence ID" value="NZ_NEVQ01000022.1"/>
</dbReference>
<feature type="compositionally biased region" description="Basic and acidic residues" evidence="1">
    <location>
        <begin position="468"/>
        <end position="478"/>
    </location>
</feature>
<accession>A0A261TMT6</accession>
<gene>
    <name evidence="4" type="ORF">CAL20_21905</name>
</gene>
<evidence type="ECO:0000313" key="4">
    <source>
        <dbReference type="EMBL" id="OZI50512.1"/>
    </source>
</evidence>
<dbReference type="Pfam" id="PF05170">
    <property type="entry name" value="AsmA"/>
    <property type="match status" value="1"/>
</dbReference>
<evidence type="ECO:0000313" key="5">
    <source>
        <dbReference type="Proteomes" id="UP000216885"/>
    </source>
</evidence>
<reference evidence="4 5" key="1">
    <citation type="submission" date="2017-05" db="EMBL/GenBank/DDBJ databases">
        <title>Complete and WGS of Bordetella genogroups.</title>
        <authorList>
            <person name="Spilker T."/>
            <person name="LiPuma J."/>
        </authorList>
    </citation>
    <scope>NUCLEOTIDE SEQUENCE [LARGE SCALE GENOMIC DNA]</scope>
    <source>
        <strain evidence="4 5">AU9919</strain>
    </source>
</reference>
<feature type="domain" description="AsmA" evidence="3">
    <location>
        <begin position="1"/>
        <end position="663"/>
    </location>
</feature>
<feature type="region of interest" description="Disordered" evidence="1">
    <location>
        <begin position="189"/>
        <end position="293"/>
    </location>
</feature>
<evidence type="ECO:0000256" key="1">
    <source>
        <dbReference type="SAM" id="MobiDB-lite"/>
    </source>
</evidence>
<feature type="region of interest" description="Disordered" evidence="1">
    <location>
        <begin position="455"/>
        <end position="480"/>
    </location>
</feature>
<feature type="region of interest" description="Disordered" evidence="1">
    <location>
        <begin position="757"/>
        <end position="783"/>
    </location>
</feature>
<dbReference type="GO" id="GO:0005886">
    <property type="term" value="C:plasma membrane"/>
    <property type="evidence" value="ECO:0007669"/>
    <property type="project" value="TreeGrafter"/>
</dbReference>
<dbReference type="PANTHER" id="PTHR30441:SF9">
    <property type="entry name" value="ASMA FAMILY PROTEIN YHJG"/>
    <property type="match status" value="1"/>
</dbReference>
<feature type="transmembrane region" description="Helical" evidence="2">
    <location>
        <begin position="7"/>
        <end position="31"/>
    </location>
</feature>
<dbReference type="Proteomes" id="UP000216885">
    <property type="component" value="Unassembled WGS sequence"/>
</dbReference>
<dbReference type="EMBL" id="NEVQ01000022">
    <property type="protein sequence ID" value="OZI50512.1"/>
    <property type="molecule type" value="Genomic_DNA"/>
</dbReference>
<evidence type="ECO:0000259" key="3">
    <source>
        <dbReference type="Pfam" id="PF05170"/>
    </source>
</evidence>
<feature type="compositionally biased region" description="Basic and acidic residues" evidence="1">
    <location>
        <begin position="201"/>
        <end position="229"/>
    </location>
</feature>
<dbReference type="InterPro" id="IPR007844">
    <property type="entry name" value="AsmA"/>
</dbReference>
<keyword evidence="2" id="KW-0472">Membrane</keyword>
<dbReference type="AlphaFoldDB" id="A0A261TMT6"/>